<gene>
    <name evidence="16" type="ORF">GCM10009550_50260</name>
</gene>
<dbReference type="CDD" id="cd00075">
    <property type="entry name" value="HATPase"/>
    <property type="match status" value="1"/>
</dbReference>
<dbReference type="InterPro" id="IPR003594">
    <property type="entry name" value="HATPase_dom"/>
</dbReference>
<comment type="subcellular location">
    <subcellularLocation>
        <location evidence="3">Cell membrane</location>
    </subcellularLocation>
    <subcellularLocation>
        <location evidence="2">Membrane</location>
        <topology evidence="2">Multi-pass membrane protein</topology>
    </subcellularLocation>
</comment>
<sequence>MARGRLRIYLGAAPGVGKTYAMLSEGRRRAERGTDVVVGFVECHDRARTLALLDGLEVIPRRVVTYRGAEFTELDVDAVLARAPEVALIDELAHTNVPGGAAEKRWQDVERLLEAGIDVVSTVNVQHLESMNDVVEKITGIPQRETVPDEVVRRADQVELVDMSPEALRRRMAHGNVYAAEKIDAALSNYFRVGNLTALRELALLWVAGKVDDQLARYRDDHGIAGTWEARERIVIALTGGPEGVTLIRRATRIAARSKGADLLAVHVTRSDGLSGSRPARLARQREIVEGLGGTYHQVVGDDVPRALLEFARAVNATQLVLGVSRRGRLAQMLSPGVGMVTTAMSGSIDVHMVTHEQARQGHKRPVRDPGLAPGRRAWAWTLSVLGLPLLTFLLYQARDGLTLPSDILFYLAAVVGIALVGGLWPAMFTAVIGFLLLNFYFTPPIGLLTVAEPENLIALVVFVLVGFGVSAVVDRAARRSREALRLHADSEVLFGLAGNVLRGEHAVGSLLERLRETFGLVSVTLLERPASGSGWQVVATVGGRPCTSPQDGDTEIPISDGLALALRGRTPAAADRRILEAFAAQAAGALRQQRLAAEAERTRPLEEADRMRTALLSAVSHDLRTPLSSAKAAVDSLHGSEIDWSDEDRAELLDTAAQSLDRLDRLVANLLDMSRLQVGALGIAARPLALDEVVPRALDEIGPSAEGVLVQVPHELPPVEADPALLERVLVNVVSNALRYGPPGRPVLVTASAHGDRVELRVIDRGPGIPLADRDRVFLPFQRLDDRDNHTGVGLGLALARGLTEAMGGELVPEDTPGGGLTMTVSLHIHPGD</sequence>
<keyword evidence="11 14" id="KW-1133">Transmembrane helix</keyword>
<dbReference type="Pfam" id="PF02702">
    <property type="entry name" value="KdpD"/>
    <property type="match status" value="1"/>
</dbReference>
<dbReference type="SUPFAM" id="SSF47384">
    <property type="entry name" value="Homodimeric domain of signal transducing histidine kinase"/>
    <property type="match status" value="1"/>
</dbReference>
<dbReference type="Pfam" id="PF13493">
    <property type="entry name" value="DUF4118"/>
    <property type="match status" value="1"/>
</dbReference>
<keyword evidence="13 14" id="KW-0472">Membrane</keyword>
<dbReference type="InterPro" id="IPR004358">
    <property type="entry name" value="Sig_transdc_His_kin-like_C"/>
</dbReference>
<accession>A0ABP4C7K5</accession>
<keyword evidence="9 16" id="KW-0418">Kinase</keyword>
<dbReference type="PROSITE" id="PS50109">
    <property type="entry name" value="HIS_KIN"/>
    <property type="match status" value="1"/>
</dbReference>
<keyword evidence="8" id="KW-0547">Nucleotide-binding</keyword>
<evidence type="ECO:0000256" key="10">
    <source>
        <dbReference type="ARBA" id="ARBA00022840"/>
    </source>
</evidence>
<dbReference type="PRINTS" id="PR00344">
    <property type="entry name" value="BCTRLSENSOR"/>
</dbReference>
<dbReference type="InterPro" id="IPR027417">
    <property type="entry name" value="P-loop_NTPase"/>
</dbReference>
<dbReference type="InterPro" id="IPR038318">
    <property type="entry name" value="KdpD_sf"/>
</dbReference>
<dbReference type="Pfam" id="PF02518">
    <property type="entry name" value="HATPase_c"/>
    <property type="match status" value="1"/>
</dbReference>
<evidence type="ECO:0000256" key="6">
    <source>
        <dbReference type="ARBA" id="ARBA00022679"/>
    </source>
</evidence>
<comment type="caution">
    <text evidence="16">The sequence shown here is derived from an EMBL/GenBank/DDBJ whole genome shotgun (WGS) entry which is preliminary data.</text>
</comment>
<evidence type="ECO:0000256" key="7">
    <source>
        <dbReference type="ARBA" id="ARBA00022692"/>
    </source>
</evidence>
<dbReference type="InterPro" id="IPR036097">
    <property type="entry name" value="HisK_dim/P_sf"/>
</dbReference>
<dbReference type="InterPro" id="IPR003661">
    <property type="entry name" value="HisK_dim/P_dom"/>
</dbReference>
<name>A0ABP4C7K5_9ACTN</name>
<dbReference type="InterPro" id="IPR005467">
    <property type="entry name" value="His_kinase_dom"/>
</dbReference>
<dbReference type="PANTHER" id="PTHR45569">
    <property type="entry name" value="SENSOR PROTEIN KDPD"/>
    <property type="match status" value="1"/>
</dbReference>
<dbReference type="SUPFAM" id="SSF52402">
    <property type="entry name" value="Adenine nucleotide alpha hydrolases-like"/>
    <property type="match status" value="1"/>
</dbReference>
<keyword evidence="5" id="KW-0597">Phosphoprotein</keyword>
<evidence type="ECO:0000256" key="12">
    <source>
        <dbReference type="ARBA" id="ARBA00023012"/>
    </source>
</evidence>
<evidence type="ECO:0000256" key="11">
    <source>
        <dbReference type="ARBA" id="ARBA00022989"/>
    </source>
</evidence>
<organism evidence="16 17">
    <name type="scientific">Actinocorallia libanotica</name>
    <dbReference type="NCBI Taxonomy" id="46162"/>
    <lineage>
        <taxon>Bacteria</taxon>
        <taxon>Bacillati</taxon>
        <taxon>Actinomycetota</taxon>
        <taxon>Actinomycetes</taxon>
        <taxon>Streptosporangiales</taxon>
        <taxon>Thermomonosporaceae</taxon>
        <taxon>Actinocorallia</taxon>
    </lineage>
</organism>
<evidence type="ECO:0000256" key="8">
    <source>
        <dbReference type="ARBA" id="ARBA00022741"/>
    </source>
</evidence>
<dbReference type="SUPFAM" id="SSF55874">
    <property type="entry name" value="ATPase domain of HSP90 chaperone/DNA topoisomerase II/histidine kinase"/>
    <property type="match status" value="1"/>
</dbReference>
<dbReference type="Gene3D" id="3.40.50.300">
    <property type="entry name" value="P-loop containing nucleotide triphosphate hydrolases"/>
    <property type="match status" value="1"/>
</dbReference>
<evidence type="ECO:0000256" key="2">
    <source>
        <dbReference type="ARBA" id="ARBA00004141"/>
    </source>
</evidence>
<dbReference type="CDD" id="cd00082">
    <property type="entry name" value="HisKA"/>
    <property type="match status" value="1"/>
</dbReference>
<evidence type="ECO:0000259" key="15">
    <source>
        <dbReference type="PROSITE" id="PS50109"/>
    </source>
</evidence>
<dbReference type="InterPro" id="IPR014729">
    <property type="entry name" value="Rossmann-like_a/b/a_fold"/>
</dbReference>
<dbReference type="Pfam" id="PF00582">
    <property type="entry name" value="Usp"/>
    <property type="match status" value="1"/>
</dbReference>
<evidence type="ECO:0000256" key="4">
    <source>
        <dbReference type="ARBA" id="ARBA00012438"/>
    </source>
</evidence>
<evidence type="ECO:0000256" key="9">
    <source>
        <dbReference type="ARBA" id="ARBA00022777"/>
    </source>
</evidence>
<dbReference type="EC" id="2.7.13.3" evidence="4"/>
<feature type="domain" description="Histidine kinase" evidence="15">
    <location>
        <begin position="619"/>
        <end position="832"/>
    </location>
</feature>
<protein>
    <recommendedName>
        <fullName evidence="4">histidine kinase</fullName>
        <ecNumber evidence="4">2.7.13.3</ecNumber>
    </recommendedName>
</protein>
<evidence type="ECO:0000256" key="14">
    <source>
        <dbReference type="SAM" id="Phobius"/>
    </source>
</evidence>
<evidence type="ECO:0000256" key="3">
    <source>
        <dbReference type="ARBA" id="ARBA00004236"/>
    </source>
</evidence>
<evidence type="ECO:0000256" key="13">
    <source>
        <dbReference type="ARBA" id="ARBA00023136"/>
    </source>
</evidence>
<dbReference type="Gene3D" id="3.30.565.10">
    <property type="entry name" value="Histidine kinase-like ATPase, C-terminal domain"/>
    <property type="match status" value="1"/>
</dbReference>
<dbReference type="RefSeq" id="WP_344243408.1">
    <property type="nucleotide sequence ID" value="NZ_BAAAHH010000023.1"/>
</dbReference>
<keyword evidence="6" id="KW-0808">Transferase</keyword>
<comment type="catalytic activity">
    <reaction evidence="1">
        <text>ATP + protein L-histidine = ADP + protein N-phospho-L-histidine.</text>
        <dbReference type="EC" id="2.7.13.3"/>
    </reaction>
</comment>
<keyword evidence="12" id="KW-0902">Two-component regulatory system</keyword>
<dbReference type="Gene3D" id="3.40.50.620">
    <property type="entry name" value="HUPs"/>
    <property type="match status" value="1"/>
</dbReference>
<dbReference type="InterPro" id="IPR006016">
    <property type="entry name" value="UspA"/>
</dbReference>
<reference evidence="17" key="1">
    <citation type="journal article" date="2019" name="Int. J. Syst. Evol. Microbiol.">
        <title>The Global Catalogue of Microorganisms (GCM) 10K type strain sequencing project: providing services to taxonomists for standard genome sequencing and annotation.</title>
        <authorList>
            <consortium name="The Broad Institute Genomics Platform"/>
            <consortium name="The Broad Institute Genome Sequencing Center for Infectious Disease"/>
            <person name="Wu L."/>
            <person name="Ma J."/>
        </authorList>
    </citation>
    <scope>NUCLEOTIDE SEQUENCE [LARGE SCALE GENOMIC DNA]</scope>
    <source>
        <strain evidence="17">JCM 10696</strain>
    </source>
</reference>
<dbReference type="InterPro" id="IPR025201">
    <property type="entry name" value="KdpD_TM"/>
</dbReference>
<dbReference type="PANTHER" id="PTHR45569:SF1">
    <property type="entry name" value="SENSOR PROTEIN KDPD"/>
    <property type="match status" value="1"/>
</dbReference>
<keyword evidence="7 14" id="KW-0812">Transmembrane</keyword>
<dbReference type="InterPro" id="IPR036890">
    <property type="entry name" value="HATPase_C_sf"/>
</dbReference>
<evidence type="ECO:0000256" key="1">
    <source>
        <dbReference type="ARBA" id="ARBA00000085"/>
    </source>
</evidence>
<dbReference type="Gene3D" id="1.20.120.620">
    <property type="entry name" value="Backbone structure of the membrane domain of e. Coli histidine kinase receptor kdpd"/>
    <property type="match status" value="1"/>
</dbReference>
<evidence type="ECO:0000313" key="16">
    <source>
        <dbReference type="EMBL" id="GAA0959899.1"/>
    </source>
</evidence>
<dbReference type="InterPro" id="IPR052023">
    <property type="entry name" value="Histidine_kinase_KdpD"/>
</dbReference>
<feature type="transmembrane region" description="Helical" evidence="14">
    <location>
        <begin position="378"/>
        <end position="396"/>
    </location>
</feature>
<dbReference type="GO" id="GO:0016301">
    <property type="term" value="F:kinase activity"/>
    <property type="evidence" value="ECO:0007669"/>
    <property type="project" value="UniProtKB-KW"/>
</dbReference>
<keyword evidence="17" id="KW-1185">Reference proteome</keyword>
<dbReference type="SMART" id="SM00388">
    <property type="entry name" value="HisKA"/>
    <property type="match status" value="1"/>
</dbReference>
<evidence type="ECO:0000313" key="17">
    <source>
        <dbReference type="Proteomes" id="UP001500665"/>
    </source>
</evidence>
<dbReference type="Pfam" id="PF00512">
    <property type="entry name" value="HisKA"/>
    <property type="match status" value="1"/>
</dbReference>
<dbReference type="Gene3D" id="1.10.287.130">
    <property type="match status" value="1"/>
</dbReference>
<proteinExistence type="predicted"/>
<evidence type="ECO:0000256" key="5">
    <source>
        <dbReference type="ARBA" id="ARBA00022553"/>
    </source>
</evidence>
<dbReference type="EMBL" id="BAAAHH010000023">
    <property type="protein sequence ID" value="GAA0959899.1"/>
    <property type="molecule type" value="Genomic_DNA"/>
</dbReference>
<dbReference type="InterPro" id="IPR003852">
    <property type="entry name" value="Sig_transdc_His_kinase_KdpD_N"/>
</dbReference>
<feature type="transmembrane region" description="Helical" evidence="14">
    <location>
        <begin position="408"/>
        <end position="437"/>
    </location>
</feature>
<dbReference type="Proteomes" id="UP001500665">
    <property type="component" value="Unassembled WGS sequence"/>
</dbReference>
<keyword evidence="10" id="KW-0067">ATP-binding</keyword>
<dbReference type="SMART" id="SM00387">
    <property type="entry name" value="HATPase_c"/>
    <property type="match status" value="1"/>
</dbReference>
<feature type="transmembrane region" description="Helical" evidence="14">
    <location>
        <begin position="457"/>
        <end position="478"/>
    </location>
</feature>